<dbReference type="AlphaFoldDB" id="A0A9P3F126"/>
<comment type="caution">
    <text evidence="2">The sequence shown here is derived from an EMBL/GenBank/DDBJ whole genome shotgun (WGS) entry which is preliminary data.</text>
</comment>
<accession>A0A9P3F126</accession>
<reference evidence="2 3" key="1">
    <citation type="submission" date="2018-10" db="EMBL/GenBank/DDBJ databases">
        <title>Pan-genome distribution and transcriptional activeness of fungal secondary metabolism genes in Aspergillus section Fumigati.</title>
        <authorList>
            <person name="Takahashi H."/>
            <person name="Umemura M."/>
            <person name="Ninomiya A."/>
            <person name="Kusuya Y."/>
            <person name="Urayama S."/>
            <person name="Shimizu M."/>
            <person name="Watanabe A."/>
            <person name="Kamei K."/>
            <person name="Yaguchi T."/>
            <person name="Hagiwara D."/>
        </authorList>
    </citation>
    <scope>NUCLEOTIDE SEQUENCE [LARGE SCALE GENOMIC DNA]</scope>
    <source>
        <strain evidence="2 3">IFM 55266</strain>
    </source>
</reference>
<feature type="region of interest" description="Disordered" evidence="1">
    <location>
        <begin position="618"/>
        <end position="644"/>
    </location>
</feature>
<evidence type="ECO:0000256" key="1">
    <source>
        <dbReference type="SAM" id="MobiDB-lite"/>
    </source>
</evidence>
<organism evidence="2 3">
    <name type="scientific">Aspergillus pseudoviridinutans</name>
    <dbReference type="NCBI Taxonomy" id="1517512"/>
    <lineage>
        <taxon>Eukaryota</taxon>
        <taxon>Fungi</taxon>
        <taxon>Dikarya</taxon>
        <taxon>Ascomycota</taxon>
        <taxon>Pezizomycotina</taxon>
        <taxon>Eurotiomycetes</taxon>
        <taxon>Eurotiomycetidae</taxon>
        <taxon>Eurotiales</taxon>
        <taxon>Aspergillaceae</taxon>
        <taxon>Aspergillus</taxon>
        <taxon>Aspergillus subgen. Fumigati</taxon>
    </lineage>
</organism>
<proteinExistence type="predicted"/>
<dbReference type="RefSeq" id="XP_043163334.1">
    <property type="nucleotide sequence ID" value="XM_043307399.1"/>
</dbReference>
<sequence>MSIVTTDRVRKLSIDPYDQVFALTEEMINAGLETKWLEAYDDPNSGLGKEFRCYMKALGDIKKARIGCPRMVIEASLTSEALQRALYMLCFESGELKLEYDMLDEEGNPVDAGSKVYDMTGWRMAFTLQLGMTVIERTEGDSADEYVKLLGPEVANGQGPLGQKIVAGEYSLNALVAKVETAKFNFAESYFGGIDFTKEPEGIRDNLETLMKKQREKFVAEIKKSSTLGYAFKANQIGKSILSDVCLPRLLTICYLTDDSAPKLTFEPNKLQYQTYPWVNPRALGSNPNSGLTESSRLNCLLYLETTGTNDLPPIDKRFLKFQGNFTDGRLEASWNPESCDFGSFHMTGRNFFNGYLLKKLRILNRVLEPSMSWVYVKIDDWRKPWVKFDADLKVGDNPRRSKEDSFYDFVQDPNSSTSWTFQSSCGEFESNDQAGLNGWSGNVKGKGSCSARNTISFVPGSDIITVDGFTKIAFYFRFEDKHIVGGSDVKESDLEYHIKWKMILDLEAVKDGGLQIKSTFEEPRIEAFKSTLNGLEEYKEFTLNSVKTAINNMDDLRKALAEDLQGQQGLCLPAGGVFYFKNPILGHKGDLICSISYNNTPARKAFNPSSDVIINKNGKDKENIAGGNRTDLPKPPGLQQVPK</sequence>
<dbReference type="EMBL" id="BHVY01000010">
    <property type="protein sequence ID" value="GIJ92588.1"/>
    <property type="molecule type" value="Genomic_DNA"/>
</dbReference>
<dbReference type="GeneID" id="67000478"/>
<protein>
    <submittedName>
        <fullName evidence="2">Uncharacterized protein</fullName>
    </submittedName>
</protein>
<dbReference type="Proteomes" id="UP001043456">
    <property type="component" value="Unassembled WGS sequence"/>
</dbReference>
<name>A0A9P3F126_9EURO</name>
<keyword evidence="3" id="KW-1185">Reference proteome</keyword>
<evidence type="ECO:0000313" key="2">
    <source>
        <dbReference type="EMBL" id="GIJ92588.1"/>
    </source>
</evidence>
<evidence type="ECO:0000313" key="3">
    <source>
        <dbReference type="Proteomes" id="UP001043456"/>
    </source>
</evidence>
<dbReference type="OrthoDB" id="5429442at2759"/>
<gene>
    <name evidence="2" type="ORF">Asppvi_001866</name>
</gene>